<dbReference type="Gene3D" id="2.60.120.200">
    <property type="match status" value="1"/>
</dbReference>
<dbReference type="InterPro" id="IPR001680">
    <property type="entry name" value="WD40_rpt"/>
</dbReference>
<comment type="function">
    <text evidence="3">May be involved in protein sorting and cell wall formation.</text>
</comment>
<dbReference type="Pfam" id="PF00400">
    <property type="entry name" value="WD40"/>
    <property type="match status" value="1"/>
</dbReference>
<dbReference type="Gene3D" id="2.30.29.30">
    <property type="entry name" value="Pleckstrin-homology domain (PH domain)/Phosphotyrosine-binding domain (PTB)"/>
    <property type="match status" value="1"/>
</dbReference>
<dbReference type="InterPro" id="IPR023362">
    <property type="entry name" value="PH-BEACH_dom"/>
</dbReference>
<evidence type="ECO:0000256" key="5">
    <source>
        <dbReference type="PROSITE-ProRule" id="PRU00221"/>
    </source>
</evidence>
<feature type="compositionally biased region" description="Basic residues" evidence="6">
    <location>
        <begin position="1"/>
        <end position="12"/>
    </location>
</feature>
<feature type="region of interest" description="Disordered" evidence="6">
    <location>
        <begin position="1136"/>
        <end position="1169"/>
    </location>
</feature>
<dbReference type="CDD" id="cd01201">
    <property type="entry name" value="PH_BEACH"/>
    <property type="match status" value="1"/>
</dbReference>
<sequence>MALHVRQVHRQRSATAATRGLNADEQRSETADLIRQIHFDTSIPDSEQYSRLSDVLEQAKGSAQIGSKPKDLFRRGGGFESILDIVSKACRFNDEDVEKALLLAEAALSTLGEFLREHHGNQRYFAERLNERQERVRKLHDCLFGLAVDQASANSEVIELSGESRGDHAHRSSTVYHPEAVLTAVRLALGLLAAPEPDLSIDSVSAVLQKTASLAQSSTRNAISLWEAGLTSYTLPLVMRSDVSEAVKQKAYEATLALSDFGFGNLDDVATLFERARNSDDARDLLLALLQRSKQPAFIQFDMTSCGYSSIELSSLPRAFPPTTGYTLSAWLRIDEYDSNCHTTLFGAFDATQACFVLIYLEKDSHQLILQTSVRSSRPSVRFKSTRFAIGKWYHLALVHRKAPSDPRASPALLFIDGEFAEQVKCGYPEAPPELERRSSGSPVGPGTRRASPVQAFFGTPHDLAFRVGRNEVRSKWSLASTHLYASPLTDEFLAVHHKLGPRYYGNLQDCLGPLLTYQASAELNRYNELLHPDKSERSDIVTATESRGSDVVPEGRLLLNINPHAVLNLEQGTAQSVGYELDTRALARYRQLAQQTRAIALNVAMPSINEAVSRSHGSGIMTGDPVVAVPKALDDASWCLAGTLPLIIRILESANSKQAFLQATRVYFECLKDNWRISEAMEKGNGYGTLAVIIREKLGFETIPSPGASVKKPATMLGIEDRQSLPAELLGLILHFVGHQHDRPEDSMIINPMAYRVLLIDFDTWRRCDSDTQKLYYNQFLHFATHNRHQGFNQKRLTRMRVVRKLIEAMKSEDIAADSVEPSMKVLRALLDNHSGYHLYRDLAMFVVYGFQDERATAAKPMRNIASIASFQHRSASWARSVRGSRPSTPSGANGQRAAVGVSRSHLAMHVLGLLSDLASADRVPIRRLAKAVPSRWLLHLLAEPDIQIVERAVQTISRCLILLGSEYKAPFIEKSGGFGTLKSRLKQHWRSPRLWWACFATLLGQDSLLPDDSSAFTLVTLLGSFRVDDDLVIVNPEMLQVCMTMLEAGLRATVKDEQPPPTDTALLKAIILFLAELHTRSKAFRDFASSSRYVQELLFVLYPVLVGSDRLSADTELQAEKDTLSFNGEEVKMRPHASSLGERPPSVRSLNLNEERRTPSPNMGKRVERPRRLSSFVMINPNAGTTKPAPAHFSSALAPENAQPVQINVGNSIVESLLEVVVAMFLDTICNKTNFQGVGLFLKVPPGFREHQAYFESYVLVNTLSQLWNHLQLNQKFFLDTRVLTNLSRFSSHMAEAVFEGWFIDGAQPVLEFTGQVLEYLQQPEVARAKTVQLCSQYTGNIRIVFLRVTLWRLSELDEVVDEAEAVAFLHKMDYWQTILFSSENQETLFIRLICFLLYLKLISESEPVRLAAARLWRTIVVQKPTESATLLTQVVGSEQRHLSTGWMKIVSIDDEEFIHWVDDNRAILDSCFISSLSKPWDDFVNDENRRNEETAKSRLGKRREKLRQWQTDEASAEDSTRRYEVATQHWRANIHAQERVKLQRATQDHQENVSHLFGVFSRVSKSMKQPGGLEASATESKWQLDETEAVNRMRMRLLPDHAHNTDAFQPKRRASERQPNGRLALDTQIPRKISDALASPLPDSPLPDQTDGGPQTEEGRRLRSDSASQLLEGGFEIVDDPNEDAEGGVEDKNRKIMTSLQRGDMVQQLYNISRIVGLEACEGLLVVGKKCLYLQDDYFQRSDGEIVSASQAPEDERDPYVQLISGKDVGSRKTKHALSDYETRHWTWAEVLSVSKRRFLFRDVSIEVFFTDGRSYLLTCSSPKIRDDLFNAIVNRAPHVHSTSALASEDAWRLESLRNPEEVPQSLGGRFAGVFNSTTTFAATKRWAKGEMSNFQYLTLINTLAGRTFNDLTQYPVFPWVLADYTSEELDLENPATFRDLSKPMGCQSPLKAAEYEDRYKQYAELDDANDPPFHYGTHYSSAMIVSSFLIRLPPYIQSYLLLQGGSFDHADRLFDSIGKAWLSASRETMSDVRELTPEFFYLPEFLTNLNGYDFGVKQSGGGAVNDVQLPPWAKGDPQIFIAKHREALECPYVSERLHLWIDLVFGWKQRGEAAVEATNVFQHLSYRGAKDLDTISDPVERLATIGIIHSFGQTPHQVFQRWHPAKELARSSVSKLDTLAETLTRLPNPLFESDEKVAGLTFTPTLGRLLCDGPRKLNLPPNCDRFLQWGFADHSLRFFSSNTKRPLGLYENAHVGPVTAALFADSKTLITAGVDCTIGVWSLSAGRDQIDLQPKVYLFGHRAAINSLTSSRVFSTLVSASDDGQILVWGLNRLSCIRTLHPAGGPAVQALAISNVSGHIAVCQGADVLLYTLNGRLLLRQKACDSIDDEMACCAFYNGAGNEWVEQELLFTGHPRGVVNVWALKTLLDGDWCLSLVKRLNHVDTNREDGGNTAAGVTAVLPVAQAVYTGDESGRVWEWDCIQRLVGGSGRAR</sequence>
<feature type="domain" description="BEACH-type PH" evidence="8">
    <location>
        <begin position="1704"/>
        <end position="1837"/>
    </location>
</feature>
<evidence type="ECO:0000256" key="6">
    <source>
        <dbReference type="SAM" id="MobiDB-lite"/>
    </source>
</evidence>
<evidence type="ECO:0000313" key="9">
    <source>
        <dbReference type="EMBL" id="TKA25362.1"/>
    </source>
</evidence>
<keyword evidence="10" id="KW-1185">Reference proteome</keyword>
<dbReference type="PANTHER" id="PTHR46108">
    <property type="entry name" value="BLUE CHEESE"/>
    <property type="match status" value="1"/>
</dbReference>
<protein>
    <recommendedName>
        <fullName evidence="4">Beige protein homolog 1</fullName>
    </recommendedName>
</protein>
<name>A0A4U0TTT0_9PEZI</name>
<reference evidence="9 10" key="1">
    <citation type="submission" date="2017-03" db="EMBL/GenBank/DDBJ databases">
        <title>Genomes of endolithic fungi from Antarctica.</title>
        <authorList>
            <person name="Coleine C."/>
            <person name="Masonjones S."/>
            <person name="Stajich J.E."/>
        </authorList>
    </citation>
    <scope>NUCLEOTIDE SEQUENCE [LARGE SCALE GENOMIC DNA]</scope>
    <source>
        <strain evidence="9 10">CCFEE 6315</strain>
    </source>
</reference>
<gene>
    <name evidence="9" type="ORF">B0A50_06266</name>
</gene>
<evidence type="ECO:0000259" key="8">
    <source>
        <dbReference type="PROSITE" id="PS51783"/>
    </source>
</evidence>
<feature type="region of interest" description="Disordered" evidence="6">
    <location>
        <begin position="1605"/>
        <end position="1669"/>
    </location>
</feature>
<feature type="repeat" description="WD" evidence="5">
    <location>
        <begin position="2302"/>
        <end position="2343"/>
    </location>
</feature>
<dbReference type="PROSITE" id="PS50197">
    <property type="entry name" value="BEACH"/>
    <property type="match status" value="1"/>
</dbReference>
<dbReference type="FunFam" id="1.10.1540.10:FF:000001">
    <property type="entry name" value="neurobeachin isoform X1"/>
    <property type="match status" value="1"/>
</dbReference>
<dbReference type="InterPro" id="IPR000409">
    <property type="entry name" value="BEACH_dom"/>
</dbReference>
<dbReference type="InterPro" id="IPR011993">
    <property type="entry name" value="PH-like_dom_sf"/>
</dbReference>
<dbReference type="Gene3D" id="2.130.10.10">
    <property type="entry name" value="YVTN repeat-like/Quinoprotein amine dehydrogenase"/>
    <property type="match status" value="1"/>
</dbReference>
<dbReference type="InterPro" id="IPR056252">
    <property type="entry name" value="Alfy-like_Arm-like"/>
</dbReference>
<evidence type="ECO:0000256" key="1">
    <source>
        <dbReference type="ARBA" id="ARBA00022574"/>
    </source>
</evidence>
<dbReference type="PROSITE" id="PS50082">
    <property type="entry name" value="WD_REPEATS_2"/>
    <property type="match status" value="2"/>
</dbReference>
<dbReference type="CDD" id="cd06071">
    <property type="entry name" value="Beach"/>
    <property type="match status" value="1"/>
</dbReference>
<evidence type="ECO:0000256" key="2">
    <source>
        <dbReference type="ARBA" id="ARBA00022737"/>
    </source>
</evidence>
<dbReference type="InterPro" id="IPR036372">
    <property type="entry name" value="BEACH_dom_sf"/>
</dbReference>
<dbReference type="InterPro" id="IPR051944">
    <property type="entry name" value="BEACH_domain_protein"/>
</dbReference>
<feature type="region of interest" description="Disordered" evidence="6">
    <location>
        <begin position="430"/>
        <end position="450"/>
    </location>
</feature>
<dbReference type="SUPFAM" id="SSF50729">
    <property type="entry name" value="PH domain-like"/>
    <property type="match status" value="1"/>
</dbReference>
<dbReference type="OrthoDB" id="26681at2759"/>
<dbReference type="Gene3D" id="1.10.1540.10">
    <property type="entry name" value="BEACH domain"/>
    <property type="match status" value="1"/>
</dbReference>
<evidence type="ECO:0000256" key="3">
    <source>
        <dbReference type="ARBA" id="ARBA00054699"/>
    </source>
</evidence>
<dbReference type="SUPFAM" id="SSF81837">
    <property type="entry name" value="BEACH domain"/>
    <property type="match status" value="1"/>
</dbReference>
<dbReference type="PROSITE" id="PS50294">
    <property type="entry name" value="WD_REPEATS_REGION"/>
    <property type="match status" value="1"/>
</dbReference>
<dbReference type="Pfam" id="PF14844">
    <property type="entry name" value="PH_BEACH"/>
    <property type="match status" value="1"/>
</dbReference>
<keyword evidence="2" id="KW-0677">Repeat</keyword>
<dbReference type="Pfam" id="PF23295">
    <property type="entry name" value="Arm_4"/>
    <property type="match status" value="1"/>
</dbReference>
<dbReference type="InterPro" id="IPR013320">
    <property type="entry name" value="ConA-like_dom_sf"/>
</dbReference>
<evidence type="ECO:0000313" key="10">
    <source>
        <dbReference type="Proteomes" id="UP000308549"/>
    </source>
</evidence>
<proteinExistence type="predicted"/>
<organism evidence="9 10">
    <name type="scientific">Salinomyces thailandicus</name>
    <dbReference type="NCBI Taxonomy" id="706561"/>
    <lineage>
        <taxon>Eukaryota</taxon>
        <taxon>Fungi</taxon>
        <taxon>Dikarya</taxon>
        <taxon>Ascomycota</taxon>
        <taxon>Pezizomycotina</taxon>
        <taxon>Dothideomycetes</taxon>
        <taxon>Dothideomycetidae</taxon>
        <taxon>Mycosphaerellales</taxon>
        <taxon>Teratosphaeriaceae</taxon>
        <taxon>Salinomyces</taxon>
    </lineage>
</organism>
<dbReference type="EMBL" id="NAJL01000036">
    <property type="protein sequence ID" value="TKA25362.1"/>
    <property type="molecule type" value="Genomic_DNA"/>
</dbReference>
<feature type="region of interest" description="Disordered" evidence="6">
    <location>
        <begin position="1"/>
        <end position="25"/>
    </location>
</feature>
<dbReference type="Proteomes" id="UP000308549">
    <property type="component" value="Unassembled WGS sequence"/>
</dbReference>
<accession>A0A4U0TTT0</accession>
<dbReference type="InterPro" id="IPR036322">
    <property type="entry name" value="WD40_repeat_dom_sf"/>
</dbReference>
<feature type="repeat" description="WD" evidence="5">
    <location>
        <begin position="2255"/>
        <end position="2295"/>
    </location>
</feature>
<keyword evidence="1 5" id="KW-0853">WD repeat</keyword>
<dbReference type="SUPFAM" id="SSF49899">
    <property type="entry name" value="Concanavalin A-like lectins/glucanases"/>
    <property type="match status" value="1"/>
</dbReference>
<dbReference type="InterPro" id="IPR015943">
    <property type="entry name" value="WD40/YVTN_repeat-like_dom_sf"/>
</dbReference>
<evidence type="ECO:0000259" key="7">
    <source>
        <dbReference type="PROSITE" id="PS50197"/>
    </source>
</evidence>
<dbReference type="SMART" id="SM00320">
    <property type="entry name" value="WD40"/>
    <property type="match status" value="2"/>
</dbReference>
<feature type="domain" description="BEACH" evidence="7">
    <location>
        <begin position="1875"/>
        <end position="2170"/>
    </location>
</feature>
<dbReference type="PANTHER" id="PTHR46108:SF4">
    <property type="entry name" value="BLUE CHEESE"/>
    <property type="match status" value="1"/>
</dbReference>
<dbReference type="Pfam" id="PF13385">
    <property type="entry name" value="Laminin_G_3"/>
    <property type="match status" value="1"/>
</dbReference>
<dbReference type="SUPFAM" id="SSF50978">
    <property type="entry name" value="WD40 repeat-like"/>
    <property type="match status" value="1"/>
</dbReference>
<dbReference type="SMART" id="SM01026">
    <property type="entry name" value="Beach"/>
    <property type="match status" value="1"/>
</dbReference>
<evidence type="ECO:0000256" key="4">
    <source>
        <dbReference type="ARBA" id="ARBA00073334"/>
    </source>
</evidence>
<dbReference type="PROSITE" id="PS51783">
    <property type="entry name" value="PH_BEACH"/>
    <property type="match status" value="1"/>
</dbReference>
<dbReference type="Pfam" id="PF02138">
    <property type="entry name" value="Beach"/>
    <property type="match status" value="1"/>
</dbReference>
<comment type="caution">
    <text evidence="9">The sequence shown here is derived from an EMBL/GenBank/DDBJ whole genome shotgun (WGS) entry which is preliminary data.</text>
</comment>